<protein>
    <submittedName>
        <fullName evidence="1">Uncharacterized protein</fullName>
    </submittedName>
</protein>
<dbReference type="AlphaFoldDB" id="A0A0F9PFB8"/>
<evidence type="ECO:0000313" key="1">
    <source>
        <dbReference type="EMBL" id="KKN28804.1"/>
    </source>
</evidence>
<organism evidence="1">
    <name type="scientific">marine sediment metagenome</name>
    <dbReference type="NCBI Taxonomy" id="412755"/>
    <lineage>
        <taxon>unclassified sequences</taxon>
        <taxon>metagenomes</taxon>
        <taxon>ecological metagenomes</taxon>
    </lineage>
</organism>
<gene>
    <name evidence="1" type="ORF">LCGC14_0850470</name>
</gene>
<name>A0A0F9PFB8_9ZZZZ</name>
<comment type="caution">
    <text evidence="1">The sequence shown here is derived from an EMBL/GenBank/DDBJ whole genome shotgun (WGS) entry which is preliminary data.</text>
</comment>
<dbReference type="EMBL" id="LAZR01002533">
    <property type="protein sequence ID" value="KKN28804.1"/>
    <property type="molecule type" value="Genomic_DNA"/>
</dbReference>
<accession>A0A0F9PFB8</accession>
<sequence length="121" mass="13283">MTFPELIDLFRFPVDRMCTSPRDELVSQILTAAWSEALRWATEGGSVQLPSGLNPSSILSADDRFYWLAAVRQTGLTDQGLSVVFAAVEAELIKGTVVELAWPGRITYVDGAAWVVPDQLI</sequence>
<reference evidence="1" key="1">
    <citation type="journal article" date="2015" name="Nature">
        <title>Complex archaea that bridge the gap between prokaryotes and eukaryotes.</title>
        <authorList>
            <person name="Spang A."/>
            <person name="Saw J.H."/>
            <person name="Jorgensen S.L."/>
            <person name="Zaremba-Niedzwiedzka K."/>
            <person name="Martijn J."/>
            <person name="Lind A.E."/>
            <person name="van Eijk R."/>
            <person name="Schleper C."/>
            <person name="Guy L."/>
            <person name="Ettema T.J."/>
        </authorList>
    </citation>
    <scope>NUCLEOTIDE SEQUENCE</scope>
</reference>
<proteinExistence type="predicted"/>